<dbReference type="Pfam" id="PF13517">
    <property type="entry name" value="FG-GAP_3"/>
    <property type="match status" value="2"/>
</dbReference>
<dbReference type="PANTHER" id="PTHR46580">
    <property type="entry name" value="SENSOR KINASE-RELATED"/>
    <property type="match status" value="1"/>
</dbReference>
<evidence type="ECO:0000256" key="1">
    <source>
        <dbReference type="ARBA" id="ARBA00022729"/>
    </source>
</evidence>
<geneLocation type="plasmid" evidence="3 4">
    <name>punmamed2</name>
</geneLocation>
<reference evidence="3" key="1">
    <citation type="submission" date="2022-10" db="EMBL/GenBank/DDBJ databases">
        <authorList>
            <person name="Mo P."/>
        </authorList>
    </citation>
    <scope>NUCLEOTIDE SEQUENCE</scope>
    <source>
        <strain evidence="3">HUAS 13-4</strain>
        <plasmid evidence="3">punmamed2</plasmid>
    </source>
</reference>
<dbReference type="Gene3D" id="2.60.20.10">
    <property type="entry name" value="Crystallins"/>
    <property type="match status" value="1"/>
</dbReference>
<gene>
    <name evidence="3" type="ORF">N8I84_41655</name>
</gene>
<keyword evidence="3" id="KW-0614">Plasmid</keyword>
<dbReference type="SUPFAM" id="SSF69318">
    <property type="entry name" value="Integrin alpha N-terminal domain"/>
    <property type="match status" value="1"/>
</dbReference>
<dbReference type="RefSeq" id="WP_263235202.1">
    <property type="nucleotide sequence ID" value="NZ_CP106794.1"/>
</dbReference>
<organism evidence="3 4">
    <name type="scientific">Streptomyces cynarae</name>
    <dbReference type="NCBI Taxonomy" id="2981134"/>
    <lineage>
        <taxon>Bacteria</taxon>
        <taxon>Bacillati</taxon>
        <taxon>Actinomycetota</taxon>
        <taxon>Actinomycetes</taxon>
        <taxon>Kitasatosporales</taxon>
        <taxon>Streptomycetaceae</taxon>
        <taxon>Streptomyces</taxon>
    </lineage>
</organism>
<dbReference type="Gene3D" id="2.130.10.130">
    <property type="entry name" value="Integrin alpha, N-terminal"/>
    <property type="match status" value="1"/>
</dbReference>
<evidence type="ECO:0000313" key="4">
    <source>
        <dbReference type="Proteomes" id="UP001061298"/>
    </source>
</evidence>
<dbReference type="InterPro" id="IPR013517">
    <property type="entry name" value="FG-GAP"/>
</dbReference>
<keyword evidence="4" id="KW-1185">Reference proteome</keyword>
<dbReference type="InterPro" id="IPR028994">
    <property type="entry name" value="Integrin_alpha_N"/>
</dbReference>
<feature type="signal peptide" evidence="2">
    <location>
        <begin position="1"/>
        <end position="28"/>
    </location>
</feature>
<proteinExistence type="predicted"/>
<dbReference type="Pfam" id="PF03995">
    <property type="entry name" value="Inhibitor_I36"/>
    <property type="match status" value="1"/>
</dbReference>
<dbReference type="Proteomes" id="UP001061298">
    <property type="component" value="Plasmid punmamed2"/>
</dbReference>
<evidence type="ECO:0000313" key="3">
    <source>
        <dbReference type="EMBL" id="UXY24947.1"/>
    </source>
</evidence>
<dbReference type="EMBL" id="CP106794">
    <property type="protein sequence ID" value="UXY24947.1"/>
    <property type="molecule type" value="Genomic_DNA"/>
</dbReference>
<feature type="chain" id="PRO_5045228998" evidence="2">
    <location>
        <begin position="29"/>
        <end position="398"/>
    </location>
</feature>
<name>A0ABY6EFL0_9ACTN</name>
<sequence>MNRPLRRLLVAAGSMALAAVPLSAPAQAATMSASACPSGYLCGWSGTDATGSMMKTRTDMPTMGTWDNRIRSYWNRTSSVSCLYSDPKYSGSYFPDPPDNGLSSYDSSLDKAISSVKFVPNERECVDPPYAGWYAQPSPSTAGFGDLNGDGRADLLSRDRSGRLWFVSGTGDGTLLGGGWNSMTALTRHGDLTGDGTEDLVARDSSGELWLYPGNGWGKFGTRKDLGGGWKSMATVTATGDLNGDGRGDLLARDSAGTLWLYVGTGHGTFGARKSLGGGWKSMNALTAPGDLNGDRHGDLLARDASGNLWLYPGNGHGSFGARKLLGGGWGQMSAFVSVGDVDGDGRNDLVAATQDGYLNSDATFEANELRLYAGNGKGSFAKYQVLYRDWYDLNGGF</sequence>
<evidence type="ECO:0000256" key="2">
    <source>
        <dbReference type="SAM" id="SignalP"/>
    </source>
</evidence>
<keyword evidence="1 2" id="KW-0732">Signal</keyword>
<accession>A0ABY6EFL0</accession>
<dbReference type="PANTHER" id="PTHR46580:SF4">
    <property type="entry name" value="ATP_GTP-BINDING PROTEIN"/>
    <property type="match status" value="1"/>
</dbReference>
<protein>
    <submittedName>
        <fullName evidence="3">FG-GAP-like repeat-containing protein</fullName>
    </submittedName>
</protein>